<sequence length="182" mass="20486">MFALPPLDSRRHNGLGQLSIERTTIQRGNLLLLIAKAEGCNDTVEIQKQHNRRRDLRFTSAGRYLRGGEVNRSTRAIHITTLLQITRDTTDGKLETSLDQHGNTILPPAHLSGFAAVVASSEPNRFLTRVLKLRCVTDSAAENTIIIATAWRVISVGFDRFSFHSLIMMKMTTCFQRFFLGF</sequence>
<dbReference type="AlphaFoldDB" id="A0A8S9GJ89"/>
<proteinExistence type="predicted"/>
<name>A0A8S9GJ89_BRACR</name>
<gene>
    <name evidence="1" type="ORF">F2Q70_00020087</name>
</gene>
<comment type="caution">
    <text evidence="1">The sequence shown here is derived from an EMBL/GenBank/DDBJ whole genome shotgun (WGS) entry which is preliminary data.</text>
</comment>
<organism evidence="1">
    <name type="scientific">Brassica cretica</name>
    <name type="common">Mustard</name>
    <dbReference type="NCBI Taxonomy" id="69181"/>
    <lineage>
        <taxon>Eukaryota</taxon>
        <taxon>Viridiplantae</taxon>
        <taxon>Streptophyta</taxon>
        <taxon>Embryophyta</taxon>
        <taxon>Tracheophyta</taxon>
        <taxon>Spermatophyta</taxon>
        <taxon>Magnoliopsida</taxon>
        <taxon>eudicotyledons</taxon>
        <taxon>Gunneridae</taxon>
        <taxon>Pentapetalae</taxon>
        <taxon>rosids</taxon>
        <taxon>malvids</taxon>
        <taxon>Brassicales</taxon>
        <taxon>Brassicaceae</taxon>
        <taxon>Brassiceae</taxon>
        <taxon>Brassica</taxon>
    </lineage>
</organism>
<protein>
    <submittedName>
        <fullName evidence="1">Uncharacterized protein</fullName>
    </submittedName>
</protein>
<reference evidence="1" key="1">
    <citation type="submission" date="2019-12" db="EMBL/GenBank/DDBJ databases">
        <title>Genome sequencing and annotation of Brassica cretica.</title>
        <authorList>
            <person name="Studholme D.J."/>
            <person name="Sarris P.F."/>
        </authorList>
    </citation>
    <scope>NUCLEOTIDE SEQUENCE</scope>
    <source>
        <strain evidence="1">PFS-102/07</strain>
        <tissue evidence="1">Leaf</tissue>
    </source>
</reference>
<accession>A0A8S9GJ89</accession>
<evidence type="ECO:0000313" key="1">
    <source>
        <dbReference type="EMBL" id="KAF2545004.1"/>
    </source>
</evidence>
<dbReference type="EMBL" id="QGKY02001925">
    <property type="protein sequence ID" value="KAF2545004.1"/>
    <property type="molecule type" value="Genomic_DNA"/>
</dbReference>